<reference evidence="2" key="1">
    <citation type="journal article" date="2015" name="Nat. Genet.">
        <title>The genome and transcriptome of the zoonotic hookworm Ancylostoma ceylanicum identify infection-specific gene families.</title>
        <authorList>
            <person name="Schwarz E.M."/>
            <person name="Hu Y."/>
            <person name="Antoshechkin I."/>
            <person name="Miller M.M."/>
            <person name="Sternberg P.W."/>
            <person name="Aroian R.V."/>
        </authorList>
    </citation>
    <scope>NUCLEOTIDE SEQUENCE</scope>
    <source>
        <strain evidence="2">HY135</strain>
    </source>
</reference>
<comment type="caution">
    <text evidence="1">The sequence shown here is derived from an EMBL/GenBank/DDBJ whole genome shotgun (WGS) entry which is preliminary data.</text>
</comment>
<dbReference type="EMBL" id="JARK01001558">
    <property type="protein sequence ID" value="EYB90288.1"/>
    <property type="molecule type" value="Genomic_DNA"/>
</dbReference>
<proteinExistence type="predicted"/>
<evidence type="ECO:0000313" key="1">
    <source>
        <dbReference type="EMBL" id="EYB90288.1"/>
    </source>
</evidence>
<dbReference type="Proteomes" id="UP000024635">
    <property type="component" value="Unassembled WGS sequence"/>
</dbReference>
<accession>A0A016SHV7</accession>
<keyword evidence="2" id="KW-1185">Reference proteome</keyword>
<gene>
    <name evidence="1" type="primary">Acey_s0222.g2647</name>
    <name evidence="1" type="ORF">Y032_0222g2647</name>
</gene>
<organism evidence="1 2">
    <name type="scientific">Ancylostoma ceylanicum</name>
    <dbReference type="NCBI Taxonomy" id="53326"/>
    <lineage>
        <taxon>Eukaryota</taxon>
        <taxon>Metazoa</taxon>
        <taxon>Ecdysozoa</taxon>
        <taxon>Nematoda</taxon>
        <taxon>Chromadorea</taxon>
        <taxon>Rhabditida</taxon>
        <taxon>Rhabditina</taxon>
        <taxon>Rhabditomorpha</taxon>
        <taxon>Strongyloidea</taxon>
        <taxon>Ancylostomatidae</taxon>
        <taxon>Ancylostomatinae</taxon>
        <taxon>Ancylostoma</taxon>
    </lineage>
</organism>
<dbReference type="OrthoDB" id="5860645at2759"/>
<evidence type="ECO:0000313" key="2">
    <source>
        <dbReference type="Proteomes" id="UP000024635"/>
    </source>
</evidence>
<name>A0A016SHV7_9BILA</name>
<sequence length="399" mass="45629">MPRFKDERTWKLLQDVPPNLFALTREALSLRQQVVAVRQSLIFLQRCKRTNIMPSFIKNKKIETICNLPDNDPRITSVYQSILNIVIKEKQCKLYSSLLKCNAKELACKRLLPSHLWRRIEGGSRLICDSVRSKVKSSLSAKYDRLSGMVCENHLDRGKDLPNTHRTHDARSENDVETARVTVIGDIHLSTNALAFLNLGPSFSPSQSINALTCRRIVGGLQKLRDMLRNRARRENAPQSSAPEHKRLLPTVPFPRSFYKEAQPFPAADIKFRVLSSGILEVLNKFKRVHQSNLSQEHWQGFKEVRNLIANNSIRLSVSDKGGEFVVLPQTLDREITELHLSDTTIYQRATEKDFLTQCKRLNDTWISVGKSAGLDERPTKSLRKICIPCQQRCTKYGL</sequence>
<protein>
    <submittedName>
        <fullName evidence="1">Uncharacterized protein</fullName>
    </submittedName>
</protein>
<dbReference type="AlphaFoldDB" id="A0A016SHV7"/>